<organism evidence="1 2">
    <name type="scientific">Rhabditophanes sp. KR3021</name>
    <dbReference type="NCBI Taxonomy" id="114890"/>
    <lineage>
        <taxon>Eukaryota</taxon>
        <taxon>Metazoa</taxon>
        <taxon>Ecdysozoa</taxon>
        <taxon>Nematoda</taxon>
        <taxon>Chromadorea</taxon>
        <taxon>Rhabditida</taxon>
        <taxon>Tylenchina</taxon>
        <taxon>Panagrolaimomorpha</taxon>
        <taxon>Strongyloidoidea</taxon>
        <taxon>Alloionematidae</taxon>
        <taxon>Rhabditophanes</taxon>
    </lineage>
</organism>
<dbReference type="Proteomes" id="UP000095286">
    <property type="component" value="Unplaced"/>
</dbReference>
<sequence length="242" mass="27545">MATLEEKLLNGPTTVRYCSSSEDEQDSKLKMVEDEPNNPLAPPGNGVSKNTGPKGVKEDYQEYLASKKYERHMKEQAIIAQAKQFNVSTTQGASSSDDEDELVKMRQKRLEAMKNRKRSSVRNLETADDYLTAIEDSRNFFQFIHIFKPNCDACEDVDNVLIALSSRFNNNKYSRINQSVLPISGKFQQNACPALQIYCNDALVGNFVRFDNYFNDEITVDKVITFLKQRDIILQTNLSDTD</sequence>
<name>A0AC35U8N4_9BILA</name>
<accession>A0AC35U8N4</accession>
<protein>
    <submittedName>
        <fullName evidence="2">Phosducin domain-containing protein</fullName>
    </submittedName>
</protein>
<proteinExistence type="predicted"/>
<evidence type="ECO:0000313" key="2">
    <source>
        <dbReference type="WBParaSite" id="RSKR_0000900500.1"/>
    </source>
</evidence>
<dbReference type="WBParaSite" id="RSKR_0000900500.1">
    <property type="protein sequence ID" value="RSKR_0000900500.1"/>
    <property type="gene ID" value="RSKR_0000900500"/>
</dbReference>
<reference evidence="2" key="1">
    <citation type="submission" date="2016-11" db="UniProtKB">
        <authorList>
            <consortium name="WormBaseParasite"/>
        </authorList>
    </citation>
    <scope>IDENTIFICATION</scope>
    <source>
        <strain evidence="2">KR3021</strain>
    </source>
</reference>
<evidence type="ECO:0000313" key="1">
    <source>
        <dbReference type="Proteomes" id="UP000095286"/>
    </source>
</evidence>